<dbReference type="InterPro" id="IPR019734">
    <property type="entry name" value="TPR_rpt"/>
</dbReference>
<evidence type="ECO:0000256" key="7">
    <source>
        <dbReference type="PROSITE-ProRule" id="PRU01091"/>
    </source>
</evidence>
<dbReference type="PROSITE" id="PS50005">
    <property type="entry name" value="TPR"/>
    <property type="match status" value="2"/>
</dbReference>
<organism evidence="9 10">
    <name type="scientific">Streptomyces flaveolus</name>
    <dbReference type="NCBI Taxonomy" id="67297"/>
    <lineage>
        <taxon>Bacteria</taxon>
        <taxon>Bacillati</taxon>
        <taxon>Actinomycetota</taxon>
        <taxon>Actinomycetes</taxon>
        <taxon>Kitasatosporales</taxon>
        <taxon>Streptomycetaceae</taxon>
        <taxon>Streptomyces</taxon>
    </lineage>
</organism>
<dbReference type="Pfam" id="PF00486">
    <property type="entry name" value="Trans_reg_C"/>
    <property type="match status" value="1"/>
</dbReference>
<dbReference type="SUPFAM" id="SSF48452">
    <property type="entry name" value="TPR-like"/>
    <property type="match status" value="2"/>
</dbReference>
<evidence type="ECO:0000256" key="6">
    <source>
        <dbReference type="PROSITE-ProRule" id="PRU00339"/>
    </source>
</evidence>
<dbReference type="EMBL" id="JBFAEG010000069">
    <property type="protein sequence ID" value="MEU5714043.1"/>
    <property type="molecule type" value="Genomic_DNA"/>
</dbReference>
<dbReference type="InterPro" id="IPR051677">
    <property type="entry name" value="AfsR-DnrI-RedD_regulator"/>
</dbReference>
<proteinExistence type="inferred from homology"/>
<dbReference type="PROSITE" id="PS51755">
    <property type="entry name" value="OMPR_PHOB"/>
    <property type="match status" value="1"/>
</dbReference>
<sequence>MDVNGEKGDRMVVEFSLLGTIEARLDGRPADVGHMRQRCVLAALLLDVNKAVSVDALVDRVWGDRPPQRVRGTLYGYLSRLRQALAQAPEVVIARHPGGYVLEASPLSVDLHLFRDLVARARTADDTQAASLMRQALGLWRGEPFAAVDVPWFCDLRQALERERFSARLHCTDLRLRTGHHGELLPELSALAGEHPLDERLAGHLMLALYRAGRAADALSCYEDIRRRLAHELGADPGPPLRGLHQQILANDPALALHEAATERLSAGAATSPVPRQLLAPPAHFVGRDAELAVLDKMLAFQAEPRTTMPLSVICGTGGVGKTWLALRWAHSRNQHFPDGQLFADLRGFTPSGEPADPFMVIRGFLDTLGVDPGRIPAAADAQAALYRSLLADRHMLVVLDNSRDTEQILPLLPGTPTCTVVITSRDQLTGLTVSHQVTHLTVNGFDSTTARELLAGRLGAERVAAEPDAATALVDQCAGLPLALSVLAARITTNPVCTLTALTEELRESSSRLDALGTGESATDVRTVLASSYRALDPETARVFRQLVQAPGTDLAHPAAGSLTGLSPARTRTALDRLRAAHLLQEHVPGRFHSHDLLRTYALEVADSVDGAEGRAARVRLLDHYLHTAWSADRLLHPHRDPIRPAPAVDGVRPQDLTTHDEAMSWFAQEHTALVAAVHQAARHGHDTHAWQLAWALTTFLTRRGQWSDVATVHTTALAAAARLGDAAAQAESHRALAWERTEAGDHDGAHSRLTRALALARDSDQALSEAHTHLALGWLHEHTGDRPAALHHDQQAVRLFTRLGHRAGLARALNAVAWDHVQQGDHRGAVTHCEQAMAIQRELGDLRGQSDTLDTLGTAYQQLGEHSQALACHRRGLELHRALGHRFNEAEALVHLGEVHQAMGDRDAARQALEQALDVYRDMEVHPSRLEQTQALLAALDTGGAGTR</sequence>
<dbReference type="InterPro" id="IPR027417">
    <property type="entry name" value="P-loop_NTPase"/>
</dbReference>
<dbReference type="SMART" id="SM00862">
    <property type="entry name" value="Trans_reg_C"/>
    <property type="match status" value="1"/>
</dbReference>
<keyword evidence="10" id="KW-1185">Reference proteome</keyword>
<feature type="DNA-binding region" description="OmpR/PhoB-type" evidence="7">
    <location>
        <begin position="1"/>
        <end position="104"/>
    </location>
</feature>
<evidence type="ECO:0000256" key="5">
    <source>
        <dbReference type="ARBA" id="ARBA00023163"/>
    </source>
</evidence>
<protein>
    <submittedName>
        <fullName evidence="9">BTAD domain-containing putative transcriptional regulator</fullName>
    </submittedName>
</protein>
<evidence type="ECO:0000313" key="9">
    <source>
        <dbReference type="EMBL" id="MEU5714043.1"/>
    </source>
</evidence>
<dbReference type="InterPro" id="IPR001867">
    <property type="entry name" value="OmpR/PhoB-type_DNA-bd"/>
</dbReference>
<dbReference type="PANTHER" id="PTHR35807">
    <property type="entry name" value="TRANSCRIPTIONAL REGULATOR REDD-RELATED"/>
    <property type="match status" value="1"/>
</dbReference>
<dbReference type="Gene3D" id="1.10.10.10">
    <property type="entry name" value="Winged helix-like DNA-binding domain superfamily/Winged helix DNA-binding domain"/>
    <property type="match status" value="1"/>
</dbReference>
<reference evidence="9 10" key="1">
    <citation type="submission" date="2024-06" db="EMBL/GenBank/DDBJ databases">
        <title>The Natural Products Discovery Center: Release of the First 8490 Sequenced Strains for Exploring Actinobacteria Biosynthetic Diversity.</title>
        <authorList>
            <person name="Kalkreuter E."/>
            <person name="Kautsar S.A."/>
            <person name="Yang D."/>
            <person name="Bader C.D."/>
            <person name="Teijaro C.N."/>
            <person name="Fluegel L."/>
            <person name="Davis C.M."/>
            <person name="Simpson J.R."/>
            <person name="Lauterbach L."/>
            <person name="Steele A.D."/>
            <person name="Gui C."/>
            <person name="Meng S."/>
            <person name="Li G."/>
            <person name="Viehrig K."/>
            <person name="Ye F."/>
            <person name="Su P."/>
            <person name="Kiefer A.F."/>
            <person name="Nichols A."/>
            <person name="Cepeda A.J."/>
            <person name="Yan W."/>
            <person name="Fan B."/>
            <person name="Jiang Y."/>
            <person name="Adhikari A."/>
            <person name="Zheng C.-J."/>
            <person name="Schuster L."/>
            <person name="Cowan T.M."/>
            <person name="Smanski M.J."/>
            <person name="Chevrette M.G."/>
            <person name="De Carvalho L.P.S."/>
            <person name="Shen B."/>
        </authorList>
    </citation>
    <scope>NUCLEOTIDE SEQUENCE [LARGE SCALE GENOMIC DNA]</scope>
    <source>
        <strain evidence="9 10">NPDC020594</strain>
    </source>
</reference>
<dbReference type="Pfam" id="PF13424">
    <property type="entry name" value="TPR_12"/>
    <property type="match status" value="2"/>
</dbReference>
<keyword evidence="6" id="KW-0802">TPR repeat</keyword>
<keyword evidence="3" id="KW-0805">Transcription regulation</keyword>
<dbReference type="RefSeq" id="WP_234340008.1">
    <property type="nucleotide sequence ID" value="NZ_JBEXDP010000134.1"/>
</dbReference>
<dbReference type="Gene3D" id="1.25.40.10">
    <property type="entry name" value="Tetratricopeptide repeat domain"/>
    <property type="match status" value="2"/>
</dbReference>
<keyword evidence="4 7" id="KW-0238">DNA-binding</keyword>
<dbReference type="CDD" id="cd15831">
    <property type="entry name" value="BTAD"/>
    <property type="match status" value="1"/>
</dbReference>
<dbReference type="Gene3D" id="3.40.50.300">
    <property type="entry name" value="P-loop containing nucleotide triphosphate hydrolases"/>
    <property type="match status" value="1"/>
</dbReference>
<evidence type="ECO:0000256" key="2">
    <source>
        <dbReference type="ARBA" id="ARBA00023012"/>
    </source>
</evidence>
<evidence type="ECO:0000259" key="8">
    <source>
        <dbReference type="PROSITE" id="PS51755"/>
    </source>
</evidence>
<keyword evidence="2" id="KW-0902">Two-component regulatory system</keyword>
<accession>A0ABV3AQ25</accession>
<dbReference type="SMART" id="SM01043">
    <property type="entry name" value="BTAD"/>
    <property type="match status" value="1"/>
</dbReference>
<keyword evidence="5" id="KW-0804">Transcription</keyword>
<dbReference type="SUPFAM" id="SSF52540">
    <property type="entry name" value="P-loop containing nucleoside triphosphate hydrolases"/>
    <property type="match status" value="1"/>
</dbReference>
<evidence type="ECO:0000313" key="10">
    <source>
        <dbReference type="Proteomes" id="UP001551011"/>
    </source>
</evidence>
<comment type="caution">
    <text evidence="9">The sequence shown here is derived from an EMBL/GenBank/DDBJ whole genome shotgun (WGS) entry which is preliminary data.</text>
</comment>
<dbReference type="Proteomes" id="UP001551011">
    <property type="component" value="Unassembled WGS sequence"/>
</dbReference>
<evidence type="ECO:0000256" key="1">
    <source>
        <dbReference type="ARBA" id="ARBA00005820"/>
    </source>
</evidence>
<dbReference type="SUPFAM" id="SSF46894">
    <property type="entry name" value="C-terminal effector domain of the bipartite response regulators"/>
    <property type="match status" value="1"/>
</dbReference>
<evidence type="ECO:0000256" key="3">
    <source>
        <dbReference type="ARBA" id="ARBA00023015"/>
    </source>
</evidence>
<gene>
    <name evidence="9" type="ORF">AB0H04_45905</name>
</gene>
<dbReference type="InterPro" id="IPR011990">
    <property type="entry name" value="TPR-like_helical_dom_sf"/>
</dbReference>
<dbReference type="InterPro" id="IPR005158">
    <property type="entry name" value="BTAD"/>
</dbReference>
<feature type="domain" description="OmpR/PhoB-type" evidence="8">
    <location>
        <begin position="1"/>
        <end position="104"/>
    </location>
</feature>
<dbReference type="SMART" id="SM00028">
    <property type="entry name" value="TPR"/>
    <property type="match status" value="5"/>
</dbReference>
<feature type="repeat" description="TPR" evidence="6">
    <location>
        <begin position="852"/>
        <end position="885"/>
    </location>
</feature>
<evidence type="ECO:0000256" key="4">
    <source>
        <dbReference type="ARBA" id="ARBA00023125"/>
    </source>
</evidence>
<feature type="repeat" description="TPR" evidence="6">
    <location>
        <begin position="892"/>
        <end position="925"/>
    </location>
</feature>
<comment type="similarity">
    <text evidence="1">Belongs to the AfsR/DnrI/RedD regulatory family.</text>
</comment>
<dbReference type="InterPro" id="IPR016032">
    <property type="entry name" value="Sig_transdc_resp-reg_C-effctor"/>
</dbReference>
<dbReference type="PRINTS" id="PR00364">
    <property type="entry name" value="DISEASERSIST"/>
</dbReference>
<dbReference type="InterPro" id="IPR036388">
    <property type="entry name" value="WH-like_DNA-bd_sf"/>
</dbReference>
<name>A0ABV3AQ25_9ACTN</name>
<dbReference type="Pfam" id="PF03704">
    <property type="entry name" value="BTAD"/>
    <property type="match status" value="1"/>
</dbReference>
<dbReference type="PANTHER" id="PTHR35807:SF1">
    <property type="entry name" value="TRANSCRIPTIONAL REGULATOR REDD"/>
    <property type="match status" value="1"/>
</dbReference>